<dbReference type="InterPro" id="IPR001867">
    <property type="entry name" value="OmpR/PhoB-type_DNA-bd"/>
</dbReference>
<feature type="domain" description="OmpR/PhoB-type" evidence="5">
    <location>
        <begin position="122"/>
        <end position="224"/>
    </location>
</feature>
<evidence type="ECO:0000256" key="4">
    <source>
        <dbReference type="PROSITE-ProRule" id="PRU01091"/>
    </source>
</evidence>
<name>A0ABM5W705_9ENTE</name>
<dbReference type="PROSITE" id="PS51755">
    <property type="entry name" value="OMPR_PHOB"/>
    <property type="match status" value="1"/>
</dbReference>
<keyword evidence="3" id="KW-0804">Transcription</keyword>
<dbReference type="InterPro" id="IPR016032">
    <property type="entry name" value="Sig_transdc_resp-reg_C-effctor"/>
</dbReference>
<dbReference type="Gene3D" id="1.10.10.10">
    <property type="entry name" value="Winged helix-like DNA-binding domain superfamily/Winged helix DNA-binding domain"/>
    <property type="match status" value="1"/>
</dbReference>
<dbReference type="Pfam" id="PF00486">
    <property type="entry name" value="Trans_reg_C"/>
    <property type="match status" value="1"/>
</dbReference>
<evidence type="ECO:0000256" key="3">
    <source>
        <dbReference type="ARBA" id="ARBA00023163"/>
    </source>
</evidence>
<evidence type="ECO:0000313" key="7">
    <source>
        <dbReference type="Proteomes" id="UP000065511"/>
    </source>
</evidence>
<dbReference type="InterPro" id="IPR036388">
    <property type="entry name" value="WH-like_DNA-bd_sf"/>
</dbReference>
<proteinExistence type="predicted"/>
<gene>
    <name evidence="6" type="ORF">ATZ33_05090</name>
</gene>
<keyword evidence="2 4" id="KW-0238">DNA-binding</keyword>
<sequence length="233" mass="27203">MYNIGYFSLRRPQNNYYKILDIDQQCSLELIEELCLDDLAILDVLIIEESVELNFTNICESLLEIRKKSNIYVLILSDKEQTVFTSQMVYLKLGADGVFSEDADVLDLIVKNILKRIRKETVEKKDQGSSFEMIPKKSCVLINKNQEINLTRQEFLALTILYKKRNETVTYEDIYQGVWGKGPEELQKNRVCNLVSHVRKKFSDVKNSPVQVKTIRSIGYILDTDSYEKEFQY</sequence>
<evidence type="ECO:0000259" key="5">
    <source>
        <dbReference type="PROSITE" id="PS51755"/>
    </source>
</evidence>
<reference evidence="6 7" key="1">
    <citation type="submission" date="2015-12" db="EMBL/GenBank/DDBJ databases">
        <authorList>
            <person name="Lauer A."/>
            <person name="Humrighouse B."/>
            <person name="Loparev V."/>
            <person name="Shewmaker P.L."/>
            <person name="Whitney A.M."/>
            <person name="McLaughlin R.W."/>
        </authorList>
    </citation>
    <scope>NUCLEOTIDE SEQUENCE [LARGE SCALE GENOMIC DNA]</scope>
    <source>
        <strain evidence="6 7">LMG 23085</strain>
    </source>
</reference>
<evidence type="ECO:0000256" key="2">
    <source>
        <dbReference type="ARBA" id="ARBA00023125"/>
    </source>
</evidence>
<dbReference type="CDD" id="cd00383">
    <property type="entry name" value="trans_reg_C"/>
    <property type="match status" value="1"/>
</dbReference>
<keyword evidence="1" id="KW-0805">Transcription regulation</keyword>
<dbReference type="SUPFAM" id="SSF46894">
    <property type="entry name" value="C-terminal effector domain of the bipartite response regulators"/>
    <property type="match status" value="1"/>
</dbReference>
<dbReference type="SMART" id="SM00862">
    <property type="entry name" value="Trans_reg_C"/>
    <property type="match status" value="1"/>
</dbReference>
<organism evidence="6 7">
    <name type="scientific">Enterococcus silesiacus</name>
    <dbReference type="NCBI Taxonomy" id="332949"/>
    <lineage>
        <taxon>Bacteria</taxon>
        <taxon>Bacillati</taxon>
        <taxon>Bacillota</taxon>
        <taxon>Bacilli</taxon>
        <taxon>Lactobacillales</taxon>
        <taxon>Enterococcaceae</taxon>
        <taxon>Enterococcus</taxon>
    </lineage>
</organism>
<evidence type="ECO:0000256" key="1">
    <source>
        <dbReference type="ARBA" id="ARBA00023015"/>
    </source>
</evidence>
<keyword evidence="7" id="KW-1185">Reference proteome</keyword>
<dbReference type="RefSeq" id="WP_071877288.1">
    <property type="nucleotide sequence ID" value="NZ_JXLC01000007.1"/>
</dbReference>
<feature type="DNA-binding region" description="OmpR/PhoB-type" evidence="4">
    <location>
        <begin position="122"/>
        <end position="224"/>
    </location>
</feature>
<accession>A0ABM5W705</accession>
<dbReference type="EMBL" id="CP013614">
    <property type="protein sequence ID" value="ALS00766.1"/>
    <property type="molecule type" value="Genomic_DNA"/>
</dbReference>
<protein>
    <recommendedName>
        <fullName evidence="5">OmpR/PhoB-type domain-containing protein</fullName>
    </recommendedName>
</protein>
<evidence type="ECO:0000313" key="6">
    <source>
        <dbReference type="EMBL" id="ALS00766.1"/>
    </source>
</evidence>
<dbReference type="Proteomes" id="UP000065511">
    <property type="component" value="Chromosome"/>
</dbReference>